<evidence type="ECO:0000256" key="1">
    <source>
        <dbReference type="SAM" id="MobiDB-lite"/>
    </source>
</evidence>
<evidence type="ECO:0000313" key="2">
    <source>
        <dbReference type="EMBL" id="CAB1459430.1"/>
    </source>
</evidence>
<organism evidence="2 3">
    <name type="scientific">Pleuronectes platessa</name>
    <name type="common">European plaice</name>
    <dbReference type="NCBI Taxonomy" id="8262"/>
    <lineage>
        <taxon>Eukaryota</taxon>
        <taxon>Metazoa</taxon>
        <taxon>Chordata</taxon>
        <taxon>Craniata</taxon>
        <taxon>Vertebrata</taxon>
        <taxon>Euteleostomi</taxon>
        <taxon>Actinopterygii</taxon>
        <taxon>Neopterygii</taxon>
        <taxon>Teleostei</taxon>
        <taxon>Neoteleostei</taxon>
        <taxon>Acanthomorphata</taxon>
        <taxon>Carangaria</taxon>
        <taxon>Pleuronectiformes</taxon>
        <taxon>Pleuronectoidei</taxon>
        <taxon>Pleuronectidae</taxon>
        <taxon>Pleuronectes</taxon>
    </lineage>
</organism>
<accession>A0A9N7W3F3</accession>
<protein>
    <submittedName>
        <fullName evidence="2">Uncharacterized protein</fullName>
    </submittedName>
</protein>
<feature type="compositionally biased region" description="Low complexity" evidence="1">
    <location>
        <begin position="40"/>
        <end position="53"/>
    </location>
</feature>
<dbReference type="Proteomes" id="UP001153269">
    <property type="component" value="Unassembled WGS sequence"/>
</dbReference>
<feature type="region of interest" description="Disordered" evidence="1">
    <location>
        <begin position="234"/>
        <end position="257"/>
    </location>
</feature>
<name>A0A9N7W3F3_PLEPL</name>
<evidence type="ECO:0000313" key="3">
    <source>
        <dbReference type="Proteomes" id="UP001153269"/>
    </source>
</evidence>
<sequence length="257" mass="27420">MSMFVSEDRGRTQQHYLTVQASGVTSRRSGGDASQPGPTPDNTHTPLNNPNHTVGRDDYINQSSGLSRPYSLNVVVGRSLFSGPGNQDSNTFDLFFGWNESKAKPGSDVTPGAVRPWTVACRGMHGAVLDVIIIMALGKVVGAVEGLRADTLLFLPGRVERVSFLPREEAWMARACGGCGGGLVAGLHLLPWEEVVARRRPDIFTENTGVDPAHSLPLTERSWGFPVGCDAESLGSPREVIPPKGGLSVDVDDEAGT</sequence>
<comment type="caution">
    <text evidence="2">The sequence shown here is derived from an EMBL/GenBank/DDBJ whole genome shotgun (WGS) entry which is preliminary data.</text>
</comment>
<reference evidence="2" key="1">
    <citation type="submission" date="2020-03" db="EMBL/GenBank/DDBJ databases">
        <authorList>
            <person name="Weist P."/>
        </authorList>
    </citation>
    <scope>NUCLEOTIDE SEQUENCE</scope>
</reference>
<dbReference type="AlphaFoldDB" id="A0A9N7W3F3"/>
<feature type="region of interest" description="Disordered" evidence="1">
    <location>
        <begin position="22"/>
        <end position="60"/>
    </location>
</feature>
<dbReference type="EMBL" id="CADEAL010004431">
    <property type="protein sequence ID" value="CAB1459430.1"/>
    <property type="molecule type" value="Genomic_DNA"/>
</dbReference>
<proteinExistence type="predicted"/>
<gene>
    <name evidence="2" type="ORF">PLEPLA_LOCUS47267</name>
</gene>
<keyword evidence="3" id="KW-1185">Reference proteome</keyword>